<comment type="caution">
    <text evidence="2">The sequence shown here is derived from an EMBL/GenBank/DDBJ whole genome shotgun (WGS) entry which is preliminary data.</text>
</comment>
<evidence type="ECO:0000313" key="2">
    <source>
        <dbReference type="EMBL" id="MBA0824838.1"/>
    </source>
</evidence>
<organism evidence="2 3">
    <name type="scientific">Gossypium armourianum</name>
    <dbReference type="NCBI Taxonomy" id="34283"/>
    <lineage>
        <taxon>Eukaryota</taxon>
        <taxon>Viridiplantae</taxon>
        <taxon>Streptophyta</taxon>
        <taxon>Embryophyta</taxon>
        <taxon>Tracheophyta</taxon>
        <taxon>Spermatophyta</taxon>
        <taxon>Magnoliopsida</taxon>
        <taxon>eudicotyledons</taxon>
        <taxon>Gunneridae</taxon>
        <taxon>Pentapetalae</taxon>
        <taxon>rosids</taxon>
        <taxon>malvids</taxon>
        <taxon>Malvales</taxon>
        <taxon>Malvaceae</taxon>
        <taxon>Malvoideae</taxon>
        <taxon>Gossypium</taxon>
    </lineage>
</organism>
<sequence length="90" mass="10875">MEKSLSEALWIRQIVDKMKRKFDQYWGECNLLISIAAILNPRNMMKLIYFNFRVIYFEEEAPRQIHIVRDSLYELYKEYVDEYATANVGT</sequence>
<dbReference type="Proteomes" id="UP000593575">
    <property type="component" value="Unassembled WGS sequence"/>
</dbReference>
<dbReference type="Pfam" id="PF14372">
    <property type="entry name" value="hAT-like_RNase-H"/>
    <property type="match status" value="1"/>
</dbReference>
<dbReference type="InterPro" id="IPR025525">
    <property type="entry name" value="hAT-like_transposase_RNase-H"/>
</dbReference>
<dbReference type="AlphaFoldDB" id="A0A7J9IST0"/>
<protein>
    <recommendedName>
        <fullName evidence="1">hAT-like transposase RNase-H fold domain-containing protein</fullName>
    </recommendedName>
</protein>
<dbReference type="PANTHER" id="PTHR23272">
    <property type="entry name" value="BED FINGER-RELATED"/>
    <property type="match status" value="1"/>
</dbReference>
<reference evidence="2 3" key="1">
    <citation type="journal article" date="2019" name="Genome Biol. Evol.">
        <title>Insights into the evolution of the New World diploid cottons (Gossypium, subgenus Houzingenia) based on genome sequencing.</title>
        <authorList>
            <person name="Grover C.E."/>
            <person name="Arick M.A. 2nd"/>
            <person name="Thrash A."/>
            <person name="Conover J.L."/>
            <person name="Sanders W.S."/>
            <person name="Peterson D.G."/>
            <person name="Frelichowski J.E."/>
            <person name="Scheffler J.A."/>
            <person name="Scheffler B.E."/>
            <person name="Wendel J.F."/>
        </authorList>
    </citation>
    <scope>NUCLEOTIDE SEQUENCE [LARGE SCALE GENOMIC DNA]</scope>
    <source>
        <strain evidence="2">6</strain>
        <tissue evidence="2">Leaf</tissue>
    </source>
</reference>
<evidence type="ECO:0000259" key="1">
    <source>
        <dbReference type="Pfam" id="PF14372"/>
    </source>
</evidence>
<keyword evidence="3" id="KW-1185">Reference proteome</keyword>
<name>A0A7J9IST0_9ROSI</name>
<dbReference type="SUPFAM" id="SSF53098">
    <property type="entry name" value="Ribonuclease H-like"/>
    <property type="match status" value="1"/>
</dbReference>
<dbReference type="EMBL" id="JABFAE010000003">
    <property type="protein sequence ID" value="MBA0824838.1"/>
    <property type="molecule type" value="Genomic_DNA"/>
</dbReference>
<dbReference type="GO" id="GO:0003677">
    <property type="term" value="F:DNA binding"/>
    <property type="evidence" value="ECO:0007669"/>
    <property type="project" value="InterPro"/>
</dbReference>
<evidence type="ECO:0000313" key="3">
    <source>
        <dbReference type="Proteomes" id="UP000593575"/>
    </source>
</evidence>
<proteinExistence type="predicted"/>
<dbReference type="PANTHER" id="PTHR23272:SF182">
    <property type="entry name" value="OS09G0381850 PROTEIN"/>
    <property type="match status" value="1"/>
</dbReference>
<accession>A0A7J9IST0</accession>
<feature type="domain" description="hAT-like transposase RNase-H fold" evidence="1">
    <location>
        <begin position="4"/>
        <end position="79"/>
    </location>
</feature>
<dbReference type="InterPro" id="IPR012337">
    <property type="entry name" value="RNaseH-like_sf"/>
</dbReference>
<gene>
    <name evidence="2" type="ORF">Goarm_021478</name>
</gene>